<dbReference type="EMBL" id="GL376608">
    <property type="status" value="NOT_ANNOTATED_CDS"/>
    <property type="molecule type" value="Genomic_DNA"/>
</dbReference>
<reference evidence="3" key="2">
    <citation type="submission" date="2010-04" db="EMBL/GenBank/DDBJ databases">
        <authorList>
            <person name="Buell R."/>
            <person name="Hamilton J."/>
            <person name="Hostetler J."/>
        </authorList>
    </citation>
    <scope>NUCLEOTIDE SEQUENCE [LARGE SCALE GENOMIC DNA]</scope>
    <source>
        <strain evidence="3">DAOM:BR144</strain>
    </source>
</reference>
<feature type="region of interest" description="Disordered" evidence="1">
    <location>
        <begin position="1"/>
        <end position="23"/>
    </location>
</feature>
<dbReference type="EnsemblProtists" id="PYU1_T012343">
    <property type="protein sequence ID" value="PYU1_T012343"/>
    <property type="gene ID" value="PYU1_G012317"/>
</dbReference>
<organism evidence="2 3">
    <name type="scientific">Globisporangium ultimum (strain ATCC 200006 / CBS 805.95 / DAOM BR144)</name>
    <name type="common">Pythium ultimum</name>
    <dbReference type="NCBI Taxonomy" id="431595"/>
    <lineage>
        <taxon>Eukaryota</taxon>
        <taxon>Sar</taxon>
        <taxon>Stramenopiles</taxon>
        <taxon>Oomycota</taxon>
        <taxon>Peronosporomycetes</taxon>
        <taxon>Pythiales</taxon>
        <taxon>Pythiaceae</taxon>
        <taxon>Globisporangium</taxon>
    </lineage>
</organism>
<dbReference type="VEuPathDB" id="FungiDB:PYU1_G012317"/>
<evidence type="ECO:0000313" key="2">
    <source>
        <dbReference type="EnsemblProtists" id="PYU1_T012343"/>
    </source>
</evidence>
<name>K3X544_GLOUD</name>
<reference evidence="3" key="1">
    <citation type="journal article" date="2010" name="Genome Biol.">
        <title>Genome sequence of the necrotrophic plant pathogen Pythium ultimum reveals original pathogenicity mechanisms and effector repertoire.</title>
        <authorList>
            <person name="Levesque C.A."/>
            <person name="Brouwer H."/>
            <person name="Cano L."/>
            <person name="Hamilton J.P."/>
            <person name="Holt C."/>
            <person name="Huitema E."/>
            <person name="Raffaele S."/>
            <person name="Robideau G.P."/>
            <person name="Thines M."/>
            <person name="Win J."/>
            <person name="Zerillo M.M."/>
            <person name="Beakes G.W."/>
            <person name="Boore J.L."/>
            <person name="Busam D."/>
            <person name="Dumas B."/>
            <person name="Ferriera S."/>
            <person name="Fuerstenberg S.I."/>
            <person name="Gachon C.M."/>
            <person name="Gaulin E."/>
            <person name="Govers F."/>
            <person name="Grenville-Briggs L."/>
            <person name="Horner N."/>
            <person name="Hostetler J."/>
            <person name="Jiang R.H."/>
            <person name="Johnson J."/>
            <person name="Krajaejun T."/>
            <person name="Lin H."/>
            <person name="Meijer H.J."/>
            <person name="Moore B."/>
            <person name="Morris P."/>
            <person name="Phuntmart V."/>
            <person name="Puiu D."/>
            <person name="Shetty J."/>
            <person name="Stajich J.E."/>
            <person name="Tripathy S."/>
            <person name="Wawra S."/>
            <person name="van West P."/>
            <person name="Whitty B.R."/>
            <person name="Coutinho P.M."/>
            <person name="Henrissat B."/>
            <person name="Martin F."/>
            <person name="Thomas P.D."/>
            <person name="Tyler B.M."/>
            <person name="De Vries R.P."/>
            <person name="Kamoun S."/>
            <person name="Yandell M."/>
            <person name="Tisserat N."/>
            <person name="Buell C.R."/>
        </authorList>
    </citation>
    <scope>NUCLEOTIDE SEQUENCE</scope>
    <source>
        <strain evidence="3">DAOM:BR144</strain>
    </source>
</reference>
<protein>
    <submittedName>
        <fullName evidence="2">Uncharacterized protein</fullName>
    </submittedName>
</protein>
<keyword evidence="3" id="KW-1185">Reference proteome</keyword>
<evidence type="ECO:0000313" key="3">
    <source>
        <dbReference type="Proteomes" id="UP000019132"/>
    </source>
</evidence>
<accession>K3X544</accession>
<dbReference type="Proteomes" id="UP000019132">
    <property type="component" value="Unassembled WGS sequence"/>
</dbReference>
<dbReference type="HOGENOM" id="CLU_2727812_0_0_1"/>
<evidence type="ECO:0000256" key="1">
    <source>
        <dbReference type="SAM" id="MobiDB-lite"/>
    </source>
</evidence>
<proteinExistence type="predicted"/>
<dbReference type="AlphaFoldDB" id="K3X544"/>
<reference evidence="2" key="3">
    <citation type="submission" date="2015-02" db="UniProtKB">
        <authorList>
            <consortium name="EnsemblProtists"/>
        </authorList>
    </citation>
    <scope>IDENTIFICATION</scope>
    <source>
        <strain evidence="2">DAOM BR144</strain>
    </source>
</reference>
<dbReference type="InParanoid" id="K3X544"/>
<sequence length="72" mass="7645">MRTKRCGTAFGSTVERNGKRSPARLEQSLHLSATSGGASCKTAAQLRKSRGFQVKTFTSLNLSNATARGSGR</sequence>